<organism evidence="8 9">
    <name type="scientific">Dyella nitratireducens</name>
    <dbReference type="NCBI Taxonomy" id="1849580"/>
    <lineage>
        <taxon>Bacteria</taxon>
        <taxon>Pseudomonadati</taxon>
        <taxon>Pseudomonadota</taxon>
        <taxon>Gammaproteobacteria</taxon>
        <taxon>Lysobacterales</taxon>
        <taxon>Rhodanobacteraceae</taxon>
        <taxon>Dyella</taxon>
    </lineage>
</organism>
<dbReference type="Gene3D" id="1.10.760.10">
    <property type="entry name" value="Cytochrome c-like domain"/>
    <property type="match status" value="2"/>
</dbReference>
<dbReference type="SUPFAM" id="SSF46626">
    <property type="entry name" value="Cytochrome c"/>
    <property type="match status" value="2"/>
</dbReference>
<evidence type="ECO:0000313" key="8">
    <source>
        <dbReference type="EMBL" id="GGA49089.1"/>
    </source>
</evidence>
<proteinExistence type="predicted"/>
<keyword evidence="9" id="KW-1185">Reference proteome</keyword>
<evidence type="ECO:0000259" key="7">
    <source>
        <dbReference type="PROSITE" id="PS51007"/>
    </source>
</evidence>
<keyword evidence="3 4" id="KW-0408">Iron</keyword>
<keyword evidence="2 4" id="KW-0479">Metal-binding</keyword>
<dbReference type="PANTHER" id="PTHR35008">
    <property type="entry name" value="BLL4482 PROTEIN-RELATED"/>
    <property type="match status" value="1"/>
</dbReference>
<accession>A0ABQ1GRN3</accession>
<feature type="chain" id="PRO_5045668036" evidence="6">
    <location>
        <begin position="26"/>
        <end position="304"/>
    </location>
</feature>
<dbReference type="Pfam" id="PF13442">
    <property type="entry name" value="Cytochrome_CBB3"/>
    <property type="match status" value="1"/>
</dbReference>
<evidence type="ECO:0000256" key="6">
    <source>
        <dbReference type="SAM" id="SignalP"/>
    </source>
</evidence>
<comment type="caution">
    <text evidence="8">The sequence shown here is derived from an EMBL/GenBank/DDBJ whole genome shotgun (WGS) entry which is preliminary data.</text>
</comment>
<dbReference type="EMBL" id="BMJA01000005">
    <property type="protein sequence ID" value="GGA49089.1"/>
    <property type="molecule type" value="Genomic_DNA"/>
</dbReference>
<evidence type="ECO:0000256" key="1">
    <source>
        <dbReference type="ARBA" id="ARBA00022617"/>
    </source>
</evidence>
<evidence type="ECO:0000256" key="4">
    <source>
        <dbReference type="PROSITE-ProRule" id="PRU00433"/>
    </source>
</evidence>
<dbReference type="PROSITE" id="PS51007">
    <property type="entry name" value="CYTC"/>
    <property type="match status" value="1"/>
</dbReference>
<feature type="signal peptide" evidence="6">
    <location>
        <begin position="1"/>
        <end position="25"/>
    </location>
</feature>
<keyword evidence="6" id="KW-0732">Signal</keyword>
<dbReference type="PANTHER" id="PTHR35008:SF9">
    <property type="entry name" value="CYTOCHROME C DOMAIN-CONTAINING PROTEIN"/>
    <property type="match status" value="1"/>
</dbReference>
<keyword evidence="1 4" id="KW-0349">Heme</keyword>
<dbReference type="InterPro" id="IPR036909">
    <property type="entry name" value="Cyt_c-like_dom_sf"/>
</dbReference>
<evidence type="ECO:0000256" key="3">
    <source>
        <dbReference type="ARBA" id="ARBA00023004"/>
    </source>
</evidence>
<name>A0ABQ1GRN3_9GAMM</name>
<dbReference type="Pfam" id="PF21342">
    <property type="entry name" value="SoxA-TsdA_cyt-c"/>
    <property type="match status" value="1"/>
</dbReference>
<feature type="region of interest" description="Disordered" evidence="5">
    <location>
        <begin position="26"/>
        <end position="58"/>
    </location>
</feature>
<feature type="domain" description="Cytochrome c" evidence="7">
    <location>
        <begin position="182"/>
        <end position="267"/>
    </location>
</feature>
<dbReference type="PROSITE" id="PS51257">
    <property type="entry name" value="PROKAR_LIPOPROTEIN"/>
    <property type="match status" value="1"/>
</dbReference>
<dbReference type="Proteomes" id="UP000620046">
    <property type="component" value="Unassembled WGS sequence"/>
</dbReference>
<sequence length="304" mass="33450">MMRWRWIWVTASLALAACHQPEQQAAPVVSHPPAAATSAPKAASHFEPPPDSSIPQDDFGKQIALGRQIFTDTGRYAKAYVGNTLNCENCHLDAGRLAHSAPMWGAYPMYPAYRAKNRHVNTFAERLQGCFQYSMNGKAPPLGDDVLVALEAYAYWMSKNEPIGVAPPGHGYPKLPRPTQAPDYARGEAVFKRDCALCHGDNGQGQRVADRTVFPPLWGAQSFNWGAGMERLDNASGFIKANMPLGRGNTLTDQDAWDVAYFMNAHERPQDPRFKGSVTETRKAYHDTPDSLYGVTVNGKVLGE</sequence>
<evidence type="ECO:0000256" key="2">
    <source>
        <dbReference type="ARBA" id="ARBA00022723"/>
    </source>
</evidence>
<gene>
    <name evidence="8" type="ORF">GCM10010981_42980</name>
</gene>
<evidence type="ECO:0000313" key="9">
    <source>
        <dbReference type="Proteomes" id="UP000620046"/>
    </source>
</evidence>
<feature type="compositionally biased region" description="Low complexity" evidence="5">
    <location>
        <begin position="26"/>
        <end position="45"/>
    </location>
</feature>
<reference evidence="9" key="1">
    <citation type="journal article" date="2019" name="Int. J. Syst. Evol. Microbiol.">
        <title>The Global Catalogue of Microorganisms (GCM) 10K type strain sequencing project: providing services to taxonomists for standard genome sequencing and annotation.</title>
        <authorList>
            <consortium name="The Broad Institute Genomics Platform"/>
            <consortium name="The Broad Institute Genome Sequencing Center for Infectious Disease"/>
            <person name="Wu L."/>
            <person name="Ma J."/>
        </authorList>
    </citation>
    <scope>NUCLEOTIDE SEQUENCE [LARGE SCALE GENOMIC DNA]</scope>
    <source>
        <strain evidence="9">CGMCC 1.15439</strain>
    </source>
</reference>
<dbReference type="InterPro" id="IPR009056">
    <property type="entry name" value="Cyt_c-like_dom"/>
</dbReference>
<dbReference type="InterPro" id="IPR051459">
    <property type="entry name" value="Cytochrome_c-type_DH"/>
</dbReference>
<protein>
    <submittedName>
        <fullName evidence="8">Cytochrome c</fullName>
    </submittedName>
</protein>
<evidence type="ECO:0000256" key="5">
    <source>
        <dbReference type="SAM" id="MobiDB-lite"/>
    </source>
</evidence>